<comment type="caution">
    <text evidence="1">The sequence shown here is derived from an EMBL/GenBank/DDBJ whole genome shotgun (WGS) entry which is preliminary data.</text>
</comment>
<evidence type="ECO:0000313" key="2">
    <source>
        <dbReference type="Proteomes" id="UP000471501"/>
    </source>
</evidence>
<dbReference type="RefSeq" id="WP_160376440.1">
    <property type="nucleotide sequence ID" value="NZ_WSTB01000015.1"/>
</dbReference>
<dbReference type="AlphaFoldDB" id="A0A6I4NZQ9"/>
<dbReference type="Proteomes" id="UP000471501">
    <property type="component" value="Unassembled WGS sequence"/>
</dbReference>
<gene>
    <name evidence="1" type="ORF">GON26_19455</name>
</gene>
<name>A0A6I4NZQ9_9FLAO</name>
<accession>A0A6I4NZQ9</accession>
<reference evidence="1 2" key="1">
    <citation type="submission" date="2019-12" db="EMBL/GenBank/DDBJ databases">
        <authorList>
            <person name="Kim Y.S."/>
        </authorList>
    </citation>
    <scope>NUCLEOTIDE SEQUENCE [LARGE SCALE GENOMIC DNA]</scope>
    <source>
        <strain evidence="1 2">GA093</strain>
    </source>
</reference>
<proteinExistence type="predicted"/>
<evidence type="ECO:0008006" key="3">
    <source>
        <dbReference type="Google" id="ProtNLM"/>
    </source>
</evidence>
<dbReference type="EMBL" id="WSTB01000015">
    <property type="protein sequence ID" value="MWB96547.1"/>
    <property type="molecule type" value="Genomic_DNA"/>
</dbReference>
<dbReference type="InterPro" id="IPR058238">
    <property type="entry name" value="Lant_leader_dom"/>
</dbReference>
<protein>
    <recommendedName>
        <fullName evidence="3">Class IIb bacteriocin, lactobin A/cerein 7B family</fullName>
    </recommendedName>
</protein>
<keyword evidence="2" id="KW-1185">Reference proteome</keyword>
<evidence type="ECO:0000313" key="1">
    <source>
        <dbReference type="EMBL" id="MWB96547.1"/>
    </source>
</evidence>
<dbReference type="NCBIfam" id="NF038153">
    <property type="entry name" value="lant_leader_L1a"/>
    <property type="match status" value="1"/>
</dbReference>
<sequence length="52" mass="5688">MKKQNPNNKLAFNKVAVIELNDNQMYEIDGGTGPACSVAVVVSITYLIYQAL</sequence>
<organism evidence="1 2">
    <name type="scientific">Flavobacterium hydrocarbonoxydans</name>
    <dbReference type="NCBI Taxonomy" id="2683249"/>
    <lineage>
        <taxon>Bacteria</taxon>
        <taxon>Pseudomonadati</taxon>
        <taxon>Bacteroidota</taxon>
        <taxon>Flavobacteriia</taxon>
        <taxon>Flavobacteriales</taxon>
        <taxon>Flavobacteriaceae</taxon>
        <taxon>Flavobacterium</taxon>
    </lineage>
</organism>